<dbReference type="EMBL" id="BDGJ01000042">
    <property type="protein sequence ID" value="GAW92003.1"/>
    <property type="molecule type" value="Genomic_DNA"/>
</dbReference>
<dbReference type="AlphaFoldDB" id="A0A1Z5HR43"/>
<dbReference type="InterPro" id="IPR036388">
    <property type="entry name" value="WH-like_DNA-bd_sf"/>
</dbReference>
<dbReference type="PANTHER" id="PTHR43367">
    <property type="match status" value="1"/>
</dbReference>
<dbReference type="PROSITE" id="PS50110">
    <property type="entry name" value="RESPONSE_REGULATORY"/>
    <property type="match status" value="1"/>
</dbReference>
<dbReference type="InterPro" id="IPR008327">
    <property type="entry name" value="Sig_transdc_resp-reg_antiterm"/>
</dbReference>
<dbReference type="SUPFAM" id="SSF52172">
    <property type="entry name" value="CheY-like"/>
    <property type="match status" value="1"/>
</dbReference>
<feature type="domain" description="Response regulatory" evidence="4">
    <location>
        <begin position="5"/>
        <end position="119"/>
    </location>
</feature>
<feature type="domain" description="ANTAR" evidence="5">
    <location>
        <begin position="125"/>
        <end position="186"/>
    </location>
</feature>
<dbReference type="Gene3D" id="3.40.50.2300">
    <property type="match status" value="1"/>
</dbReference>
<gene>
    <name evidence="6" type="ORF">KKC1_11630</name>
</gene>
<evidence type="ECO:0000313" key="7">
    <source>
        <dbReference type="Proteomes" id="UP000197032"/>
    </source>
</evidence>
<dbReference type="PIRSF" id="PIRSF036382">
    <property type="entry name" value="RR_antiterm"/>
    <property type="match status" value="1"/>
</dbReference>
<evidence type="ECO:0000313" key="6">
    <source>
        <dbReference type="EMBL" id="GAW92003.1"/>
    </source>
</evidence>
<sequence length="197" mass="22404">MYRCKIFIATNDSSLLKKLKTILTKEGYLVTGEAEEGHIALRMIRSMAPDLVILDVELPGMNGLEIAKIIEEDKLAPVILLTPNWQKDYVEKAKEHWVFAFLVKPVEESSLLPLVEVTLVNFQKMLKLEQEVNRLKETLETRKLVERAKGILMETLGLTEGQAFRRIQKQSMDKCVSMRAIAEAIILAHDISKNGKK</sequence>
<dbReference type="Proteomes" id="UP000197032">
    <property type="component" value="Unassembled WGS sequence"/>
</dbReference>
<name>A0A1Z5HR43_9FIRM</name>
<evidence type="ECO:0000259" key="4">
    <source>
        <dbReference type="PROSITE" id="PS50110"/>
    </source>
</evidence>
<proteinExistence type="predicted"/>
<keyword evidence="7" id="KW-1185">Reference proteome</keyword>
<dbReference type="SMART" id="SM01012">
    <property type="entry name" value="ANTAR"/>
    <property type="match status" value="1"/>
</dbReference>
<dbReference type="PROSITE" id="PS50921">
    <property type="entry name" value="ANTAR"/>
    <property type="match status" value="1"/>
</dbReference>
<dbReference type="SMART" id="SM00448">
    <property type="entry name" value="REC"/>
    <property type="match status" value="1"/>
</dbReference>
<evidence type="ECO:0000259" key="5">
    <source>
        <dbReference type="PROSITE" id="PS50921"/>
    </source>
</evidence>
<protein>
    <recommendedName>
        <fullName evidence="1">Stage 0 sporulation protein A homolog</fullName>
    </recommendedName>
</protein>
<dbReference type="PANTHER" id="PTHR43367:SF1">
    <property type="entry name" value="TWO-COMPONENT RESPONSE REGULATOR-LIKE APRR6-RELATED"/>
    <property type="match status" value="1"/>
</dbReference>
<dbReference type="RefSeq" id="WP_088553437.1">
    <property type="nucleotide sequence ID" value="NZ_BDGJ01000042.1"/>
</dbReference>
<dbReference type="Pfam" id="PF03861">
    <property type="entry name" value="ANTAR"/>
    <property type="match status" value="1"/>
</dbReference>
<dbReference type="Gene3D" id="1.10.10.10">
    <property type="entry name" value="Winged helix-like DNA-binding domain superfamily/Winged helix DNA-binding domain"/>
    <property type="match status" value="1"/>
</dbReference>
<evidence type="ECO:0000256" key="2">
    <source>
        <dbReference type="ARBA" id="ARBA00024867"/>
    </source>
</evidence>
<dbReference type="GO" id="GO:0000160">
    <property type="term" value="P:phosphorelay signal transduction system"/>
    <property type="evidence" value="ECO:0007669"/>
    <property type="project" value="InterPro"/>
</dbReference>
<dbReference type="InterPro" id="IPR001789">
    <property type="entry name" value="Sig_transdc_resp-reg_receiver"/>
</dbReference>
<dbReference type="InterPro" id="IPR005561">
    <property type="entry name" value="ANTAR"/>
</dbReference>
<reference evidence="7" key="1">
    <citation type="journal article" date="2017" name="Appl. Environ. Microbiol.">
        <title>Genomic analysis of Calderihabitans maritimus KKC1, a thermophilic hydrogenogenic carboxydotrophic bacterium isolated from marine sediment.</title>
        <authorList>
            <person name="Omae K."/>
            <person name="Yoneda Y."/>
            <person name="Fukuyama Y."/>
            <person name="Yoshida T."/>
            <person name="Sako Y."/>
        </authorList>
    </citation>
    <scope>NUCLEOTIDE SEQUENCE [LARGE SCALE GENOMIC DNA]</scope>
    <source>
        <strain evidence="7">KKC1</strain>
    </source>
</reference>
<organism evidence="6 7">
    <name type="scientific">Calderihabitans maritimus</name>
    <dbReference type="NCBI Taxonomy" id="1246530"/>
    <lineage>
        <taxon>Bacteria</taxon>
        <taxon>Bacillati</taxon>
        <taxon>Bacillota</taxon>
        <taxon>Clostridia</taxon>
        <taxon>Neomoorellales</taxon>
        <taxon>Calderihabitantaceae</taxon>
        <taxon>Calderihabitans</taxon>
    </lineage>
</organism>
<dbReference type="OrthoDB" id="9808843at2"/>
<accession>A0A1Z5HR43</accession>
<feature type="modified residue" description="4-aspartylphosphate" evidence="3">
    <location>
        <position position="55"/>
    </location>
</feature>
<dbReference type="Pfam" id="PF00072">
    <property type="entry name" value="Response_reg"/>
    <property type="match status" value="1"/>
</dbReference>
<evidence type="ECO:0000256" key="3">
    <source>
        <dbReference type="PROSITE-ProRule" id="PRU00169"/>
    </source>
</evidence>
<evidence type="ECO:0000256" key="1">
    <source>
        <dbReference type="ARBA" id="ARBA00018672"/>
    </source>
</evidence>
<comment type="function">
    <text evidence="2">May play the central regulatory role in sporulation. It may be an element of the effector pathway responsible for the activation of sporulation genes in response to nutritional stress. Spo0A may act in concert with spo0H (a sigma factor) to control the expression of some genes that are critical to the sporulation process.</text>
</comment>
<keyword evidence="3" id="KW-0597">Phosphoprotein</keyword>
<dbReference type="GO" id="GO:0003723">
    <property type="term" value="F:RNA binding"/>
    <property type="evidence" value="ECO:0007669"/>
    <property type="project" value="InterPro"/>
</dbReference>
<comment type="caution">
    <text evidence="6">The sequence shown here is derived from an EMBL/GenBank/DDBJ whole genome shotgun (WGS) entry which is preliminary data.</text>
</comment>
<dbReference type="InterPro" id="IPR011006">
    <property type="entry name" value="CheY-like_superfamily"/>
</dbReference>